<dbReference type="Proteomes" id="UP000250235">
    <property type="component" value="Unassembled WGS sequence"/>
</dbReference>
<evidence type="ECO:0000313" key="2">
    <source>
        <dbReference type="Proteomes" id="UP000250235"/>
    </source>
</evidence>
<reference evidence="1 2" key="1">
    <citation type="journal article" date="2015" name="Proc. Natl. Acad. Sci. U.S.A.">
        <title>The resurrection genome of Boea hygrometrica: A blueprint for survival of dehydration.</title>
        <authorList>
            <person name="Xiao L."/>
            <person name="Yang G."/>
            <person name="Zhang L."/>
            <person name="Yang X."/>
            <person name="Zhao S."/>
            <person name="Ji Z."/>
            <person name="Zhou Q."/>
            <person name="Hu M."/>
            <person name="Wang Y."/>
            <person name="Chen M."/>
            <person name="Xu Y."/>
            <person name="Jin H."/>
            <person name="Xiao X."/>
            <person name="Hu G."/>
            <person name="Bao F."/>
            <person name="Hu Y."/>
            <person name="Wan P."/>
            <person name="Li L."/>
            <person name="Deng X."/>
            <person name="Kuang T."/>
            <person name="Xiang C."/>
            <person name="Zhu J.K."/>
            <person name="Oliver M.J."/>
            <person name="He Y."/>
        </authorList>
    </citation>
    <scope>NUCLEOTIDE SEQUENCE [LARGE SCALE GENOMIC DNA]</scope>
    <source>
        <strain evidence="2">cv. XS01</strain>
    </source>
</reference>
<gene>
    <name evidence="1" type="ORF">F511_10786</name>
</gene>
<proteinExistence type="predicted"/>
<evidence type="ECO:0000313" key="1">
    <source>
        <dbReference type="EMBL" id="KZV48200.1"/>
    </source>
</evidence>
<dbReference type="AlphaFoldDB" id="A0A2Z7CM70"/>
<name>A0A2Z7CM70_9LAMI</name>
<dbReference type="EMBL" id="KQ994471">
    <property type="protein sequence ID" value="KZV48200.1"/>
    <property type="molecule type" value="Genomic_DNA"/>
</dbReference>
<accession>A0A2Z7CM70</accession>
<keyword evidence="2" id="KW-1185">Reference proteome</keyword>
<organism evidence="1 2">
    <name type="scientific">Dorcoceras hygrometricum</name>
    <dbReference type="NCBI Taxonomy" id="472368"/>
    <lineage>
        <taxon>Eukaryota</taxon>
        <taxon>Viridiplantae</taxon>
        <taxon>Streptophyta</taxon>
        <taxon>Embryophyta</taxon>
        <taxon>Tracheophyta</taxon>
        <taxon>Spermatophyta</taxon>
        <taxon>Magnoliopsida</taxon>
        <taxon>eudicotyledons</taxon>
        <taxon>Gunneridae</taxon>
        <taxon>Pentapetalae</taxon>
        <taxon>asterids</taxon>
        <taxon>lamiids</taxon>
        <taxon>Lamiales</taxon>
        <taxon>Gesneriaceae</taxon>
        <taxon>Didymocarpoideae</taxon>
        <taxon>Trichosporeae</taxon>
        <taxon>Loxocarpinae</taxon>
        <taxon>Dorcoceras</taxon>
    </lineage>
</organism>
<sequence>MSSLVNTQSSHLLRLNPTQSTRLTDIAHIDGSDCDCKPKILTPSNTKNLDRIELWDHRF</sequence>
<protein>
    <submittedName>
        <fullName evidence="1">Uncharacterized protein</fullName>
    </submittedName>
</protein>